<dbReference type="EMBL" id="SRRZ01000189">
    <property type="protein sequence ID" value="NQE38203.1"/>
    <property type="molecule type" value="Genomic_DNA"/>
</dbReference>
<gene>
    <name evidence="1" type="ORF">E5S67_05988</name>
</gene>
<sequence>MTISGDCLQGRSQHFTFPRRELLQGLAAVGLPFLVPRVQPASPSKRPLPVFNIGDLVAQDWEGNEDEDAPQSATDFGEVVGLCYLPEDGSYYPRDTWVYYIYWTHSTCSECSYPCFDGEPTAGNTLRLVSHG</sequence>
<evidence type="ECO:0000313" key="1">
    <source>
        <dbReference type="EMBL" id="NQE38203.1"/>
    </source>
</evidence>
<reference evidence="1 2" key="1">
    <citation type="journal article" date="2020" name="Sci. Rep.">
        <title>A novel cyanobacterial geosmin producer, revising GeoA distribution and dispersion patterns in Bacteria.</title>
        <authorList>
            <person name="Churro C."/>
            <person name="Semedo-Aguiar A.P."/>
            <person name="Silva A.D."/>
            <person name="Pereira-Leal J.B."/>
            <person name="Leite R.B."/>
        </authorList>
    </citation>
    <scope>NUCLEOTIDE SEQUENCE [LARGE SCALE GENOMIC DNA]</scope>
    <source>
        <strain evidence="1 2">IPMA8</strain>
    </source>
</reference>
<keyword evidence="2" id="KW-1185">Reference proteome</keyword>
<name>A0ABX2D8Q4_9CYAN</name>
<dbReference type="Proteomes" id="UP000702425">
    <property type="component" value="Unassembled WGS sequence"/>
</dbReference>
<evidence type="ECO:0000313" key="2">
    <source>
        <dbReference type="Proteomes" id="UP000702425"/>
    </source>
</evidence>
<dbReference type="RefSeq" id="WP_172192786.1">
    <property type="nucleotide sequence ID" value="NZ_CAWPPK010000100.1"/>
</dbReference>
<comment type="caution">
    <text evidence="1">The sequence shown here is derived from an EMBL/GenBank/DDBJ whole genome shotgun (WGS) entry which is preliminary data.</text>
</comment>
<accession>A0ABX2D8Q4</accession>
<protein>
    <submittedName>
        <fullName evidence="1">Uncharacterized protein</fullName>
    </submittedName>
</protein>
<proteinExistence type="predicted"/>
<organism evidence="1 2">
    <name type="scientific">Microcoleus asticus IPMA8</name>
    <dbReference type="NCBI Taxonomy" id="2563858"/>
    <lineage>
        <taxon>Bacteria</taxon>
        <taxon>Bacillati</taxon>
        <taxon>Cyanobacteriota</taxon>
        <taxon>Cyanophyceae</taxon>
        <taxon>Oscillatoriophycideae</taxon>
        <taxon>Oscillatoriales</taxon>
        <taxon>Microcoleaceae</taxon>
        <taxon>Microcoleus</taxon>
        <taxon>Microcoleus asticus</taxon>
    </lineage>
</organism>